<feature type="region of interest" description="Disordered" evidence="1">
    <location>
        <begin position="1"/>
        <end position="51"/>
    </location>
</feature>
<proteinExistence type="predicted"/>
<dbReference type="GeneID" id="98650482"/>
<name>A0ABX5YHK3_9PLAN</name>
<dbReference type="RefSeq" id="WP_002646467.1">
    <property type="nucleotide sequence ID" value="NZ_CP036341.1"/>
</dbReference>
<organism evidence="2 3">
    <name type="scientific">Gimesia maris</name>
    <dbReference type="NCBI Taxonomy" id="122"/>
    <lineage>
        <taxon>Bacteria</taxon>
        <taxon>Pseudomonadati</taxon>
        <taxon>Planctomycetota</taxon>
        <taxon>Planctomycetia</taxon>
        <taxon>Planctomycetales</taxon>
        <taxon>Planctomycetaceae</taxon>
        <taxon>Gimesia</taxon>
    </lineage>
</organism>
<feature type="compositionally biased region" description="Basic and acidic residues" evidence="1">
    <location>
        <begin position="1"/>
        <end position="21"/>
    </location>
</feature>
<reference evidence="2 3" key="1">
    <citation type="submission" date="2019-08" db="EMBL/GenBank/DDBJ databases">
        <title>Deep-cultivation of Planctomycetes and their phenomic and genomic characterization uncovers novel biology.</title>
        <authorList>
            <person name="Wiegand S."/>
            <person name="Jogler M."/>
            <person name="Boedeker C."/>
            <person name="Pinto D."/>
            <person name="Vollmers J."/>
            <person name="Rivas-Marin E."/>
            <person name="Kohn T."/>
            <person name="Peeters S.H."/>
            <person name="Heuer A."/>
            <person name="Rast P."/>
            <person name="Oberbeckmann S."/>
            <person name="Bunk B."/>
            <person name="Jeske O."/>
            <person name="Meyerdierks A."/>
            <person name="Storesund J.E."/>
            <person name="Kallscheuer N."/>
            <person name="Luecker S."/>
            <person name="Lage O.M."/>
            <person name="Pohl T."/>
            <person name="Merkel B.J."/>
            <person name="Hornburger P."/>
            <person name="Mueller R.-W."/>
            <person name="Bruemmer F."/>
            <person name="Labrenz M."/>
            <person name="Spormann A.M."/>
            <person name="Op den Camp H."/>
            <person name="Overmann J."/>
            <person name="Amann R."/>
            <person name="Jetten M.S.M."/>
            <person name="Mascher T."/>
            <person name="Medema M.H."/>
            <person name="Devos D.P."/>
            <person name="Kaster A.-K."/>
            <person name="Ovreas L."/>
            <person name="Rohde M."/>
            <person name="Galperin M.Y."/>
            <person name="Jogler C."/>
        </authorList>
    </citation>
    <scope>NUCLEOTIDE SEQUENCE [LARGE SCALE GENOMIC DNA]</scope>
    <source>
        <strain evidence="2 3">DSM 8797</strain>
    </source>
</reference>
<dbReference type="EMBL" id="CP042910">
    <property type="protein sequence ID" value="QEG15144.1"/>
    <property type="molecule type" value="Genomic_DNA"/>
</dbReference>
<gene>
    <name evidence="2" type="ORF">GmarT_09820</name>
</gene>
<dbReference type="Proteomes" id="UP000322887">
    <property type="component" value="Chromosome"/>
</dbReference>
<evidence type="ECO:0000313" key="2">
    <source>
        <dbReference type="EMBL" id="QEG15144.1"/>
    </source>
</evidence>
<feature type="compositionally biased region" description="Gly residues" evidence="1">
    <location>
        <begin position="36"/>
        <end position="51"/>
    </location>
</feature>
<protein>
    <submittedName>
        <fullName evidence="2">Uncharacterized protein</fullName>
    </submittedName>
</protein>
<sequence length="51" mass="5527">MKPRDEKNDRREMEAEEKPGEIPDPPQPDETTEGDGTTGSEGGGPRIGFGK</sequence>
<keyword evidence="3" id="KW-1185">Reference proteome</keyword>
<accession>A0ABX5YHK3</accession>
<evidence type="ECO:0000256" key="1">
    <source>
        <dbReference type="SAM" id="MobiDB-lite"/>
    </source>
</evidence>
<evidence type="ECO:0000313" key="3">
    <source>
        <dbReference type="Proteomes" id="UP000322887"/>
    </source>
</evidence>